<dbReference type="InterPro" id="IPR016047">
    <property type="entry name" value="M23ase_b-sheet_dom"/>
</dbReference>
<evidence type="ECO:0000313" key="5">
    <source>
        <dbReference type="EMBL" id="BAJ62777.1"/>
    </source>
</evidence>
<dbReference type="CDD" id="cd12797">
    <property type="entry name" value="M23_peptidase"/>
    <property type="match status" value="1"/>
</dbReference>
<reference evidence="5 6" key="1">
    <citation type="submission" date="2010-12" db="EMBL/GenBank/DDBJ databases">
        <title>Whole genome sequence of Anaerolinea thermophila UNI-1.</title>
        <authorList>
            <person name="Narita-Yamada S."/>
            <person name="Kishi E."/>
            <person name="Watanabe Y."/>
            <person name="Takasaki K."/>
            <person name="Ankai A."/>
            <person name="Oguchi A."/>
            <person name="Fukui S."/>
            <person name="Takahashi M."/>
            <person name="Yashiro I."/>
            <person name="Hosoyama A."/>
            <person name="Sekiguchi Y."/>
            <person name="Hanada S."/>
            <person name="Fujita N."/>
        </authorList>
    </citation>
    <scope>NUCLEOTIDE SEQUENCE [LARGE SCALE GENOMIC DNA]</scope>
    <source>
        <strain evidence="6">DSM 14523 / JCM 11388 / NBRC 100420 / UNI-1</strain>
    </source>
</reference>
<dbReference type="PROSITE" id="PS51782">
    <property type="entry name" value="LYSM"/>
    <property type="match status" value="1"/>
</dbReference>
<dbReference type="Proteomes" id="UP000008922">
    <property type="component" value="Chromosome"/>
</dbReference>
<evidence type="ECO:0000313" key="6">
    <source>
        <dbReference type="Proteomes" id="UP000008922"/>
    </source>
</evidence>
<dbReference type="eggNOG" id="COG1388">
    <property type="taxonomic scope" value="Bacteria"/>
</dbReference>
<dbReference type="eggNOG" id="COG0739">
    <property type="taxonomic scope" value="Bacteria"/>
</dbReference>
<dbReference type="AlphaFoldDB" id="E8N2H1"/>
<evidence type="ECO:0000256" key="3">
    <source>
        <dbReference type="SAM" id="Phobius"/>
    </source>
</evidence>
<dbReference type="Gene3D" id="2.70.70.10">
    <property type="entry name" value="Glucose Permease (Domain IIA)"/>
    <property type="match status" value="1"/>
</dbReference>
<keyword evidence="6" id="KW-1185">Reference proteome</keyword>
<dbReference type="EMBL" id="AP012029">
    <property type="protein sequence ID" value="BAJ62777.1"/>
    <property type="molecule type" value="Genomic_DNA"/>
</dbReference>
<dbReference type="PANTHER" id="PTHR21666">
    <property type="entry name" value="PEPTIDASE-RELATED"/>
    <property type="match status" value="1"/>
</dbReference>
<dbReference type="STRING" id="926569.ANT_07430"/>
<dbReference type="InterPro" id="IPR050570">
    <property type="entry name" value="Cell_wall_metabolism_enzyme"/>
</dbReference>
<feature type="transmembrane region" description="Helical" evidence="3">
    <location>
        <begin position="49"/>
        <end position="71"/>
    </location>
</feature>
<feature type="region of interest" description="Disordered" evidence="2">
    <location>
        <begin position="1"/>
        <end position="20"/>
    </location>
</feature>
<keyword evidence="1" id="KW-0732">Signal</keyword>
<dbReference type="OrthoDB" id="9809488at2"/>
<name>E8N2H1_ANATU</name>
<keyword evidence="3" id="KW-0472">Membrane</keyword>
<dbReference type="InParanoid" id="E8N2H1"/>
<sequence>MTEDSHLPSPLSSEIEEAGEARLAAEEQRPASRWSTIWEHILRLGLGEIALRAGTLIVSIALILLVIWVMARFYLKGNVESAQQSVLAAPLPSPTPTVQIPAFKPVTVSVSSGIPRLARLDTYVPSRPRFEITTYEVQKGDTVFGIAEKFGLKPQSILWGNFETLADDPHRLQIGMKLNILPVDGVLYRWHEGDSLLKVAEFYGVTPETIIDWPGNHLDAAKLGDLSKPNIEPGTLVFVPGGKRDFISWSAPFISRRDPAKAKIFGPGYCGTQVDGYIGNGSFVWPTTERWLSGYDYSPETNHWGIDIAGRIGNPIYAADSGVVVYSGWNENGYGYVVVIDHGNGWQTLYAHLSQIYAGCGASVSQGDTIGAMGSTGRSTGPHLHFEIMSESGVRVNPWSFLQ</sequence>
<dbReference type="SUPFAM" id="SSF51261">
    <property type="entry name" value="Duplicated hybrid motif"/>
    <property type="match status" value="1"/>
</dbReference>
<dbReference type="RefSeq" id="WP_013559170.1">
    <property type="nucleotide sequence ID" value="NC_014960.1"/>
</dbReference>
<dbReference type="SUPFAM" id="SSF54106">
    <property type="entry name" value="LysM domain"/>
    <property type="match status" value="1"/>
</dbReference>
<dbReference type="SMART" id="SM00257">
    <property type="entry name" value="LysM"/>
    <property type="match status" value="2"/>
</dbReference>
<dbReference type="GO" id="GO:0004222">
    <property type="term" value="F:metalloendopeptidase activity"/>
    <property type="evidence" value="ECO:0007669"/>
    <property type="project" value="TreeGrafter"/>
</dbReference>
<dbReference type="KEGG" id="atm:ANT_07430"/>
<dbReference type="InterPro" id="IPR018392">
    <property type="entry name" value="LysM"/>
</dbReference>
<feature type="domain" description="LysM" evidence="4">
    <location>
        <begin position="133"/>
        <end position="180"/>
    </location>
</feature>
<dbReference type="Pfam" id="PF01476">
    <property type="entry name" value="LysM"/>
    <property type="match status" value="1"/>
</dbReference>
<organism evidence="5 6">
    <name type="scientific">Anaerolinea thermophila (strain DSM 14523 / JCM 11388 / NBRC 100420 / UNI-1)</name>
    <dbReference type="NCBI Taxonomy" id="926569"/>
    <lineage>
        <taxon>Bacteria</taxon>
        <taxon>Bacillati</taxon>
        <taxon>Chloroflexota</taxon>
        <taxon>Anaerolineae</taxon>
        <taxon>Anaerolineales</taxon>
        <taxon>Anaerolineaceae</taxon>
        <taxon>Anaerolinea</taxon>
    </lineage>
</organism>
<evidence type="ECO:0000259" key="4">
    <source>
        <dbReference type="PROSITE" id="PS51782"/>
    </source>
</evidence>
<protein>
    <submittedName>
        <fullName evidence="5">Peptidase M23 family protein</fullName>
    </submittedName>
</protein>
<dbReference type="CDD" id="cd00118">
    <property type="entry name" value="LysM"/>
    <property type="match status" value="1"/>
</dbReference>
<keyword evidence="3" id="KW-1133">Transmembrane helix</keyword>
<accession>E8N2H1</accession>
<proteinExistence type="predicted"/>
<dbReference type="PANTHER" id="PTHR21666:SF289">
    <property type="entry name" value="L-ALA--D-GLU ENDOPEPTIDASE"/>
    <property type="match status" value="1"/>
</dbReference>
<gene>
    <name evidence="5" type="ordered locus">ANT_07430</name>
</gene>
<dbReference type="InterPro" id="IPR011055">
    <property type="entry name" value="Dup_hybrid_motif"/>
</dbReference>
<dbReference type="HOGENOM" id="CLU_029425_7_3_0"/>
<keyword evidence="3" id="KW-0812">Transmembrane</keyword>
<dbReference type="Gene3D" id="3.10.350.10">
    <property type="entry name" value="LysM domain"/>
    <property type="match status" value="1"/>
</dbReference>
<dbReference type="MEROPS" id="M23.009"/>
<evidence type="ECO:0000256" key="2">
    <source>
        <dbReference type="SAM" id="MobiDB-lite"/>
    </source>
</evidence>
<dbReference type="Pfam" id="PF01551">
    <property type="entry name" value="Peptidase_M23"/>
    <property type="match status" value="1"/>
</dbReference>
<dbReference type="InterPro" id="IPR036779">
    <property type="entry name" value="LysM_dom_sf"/>
</dbReference>
<evidence type="ECO:0000256" key="1">
    <source>
        <dbReference type="ARBA" id="ARBA00022729"/>
    </source>
</evidence>